<sequence length="855" mass="98720">MAELHIIGRISSAKDFTQTRLLCKWSFHAGSGWKIVDGCEEGQTQESCDLYTNKPVWDHPIDVHYTTQTLQNSPKLLLQIFHRDTHGRVLFGSYGVCNIPLSPGLHSIKCHTWKPIGNWKDRLRDKFLGITLQLKSPSVLVNSLDRFELLTESMGTVKIELHIIARNFEKYGCHVIIKHIETKVNMFTTKFMLMVLYLILNESIYAKKLEEIFTCINETECDELIEKDILEETSSTTAENIYNTTNNIISSSMYPTQTPKIQIIPTTEMSHKIQFNNEFRNQSVYKMYSDICKCDLTISSCDINCCCDKDCNSFHFTVFSYCESHQPELFDKRYCYNRNFIQRNNTPFILEKLANNLFCILYDNLPPTYDINNKLDIKTEKDLRKAINLNRPTWKWEDQLHVPGYNTFSHYQDDGVMWIVYNNYIQPFEILQSGFTSLCSFKKTLKYLHGWKDQCLQTELINTNKFLFPMAFNNFTVIVSPHLLNETYIQVLDQVCPQNVCLSLTSYYCKHYWKTCSNNTVLGSCSNGKCYNIVTGVKYLIVHNGSMGINNVDVYFNIGNVSRHFYQQFEVTYEWAELDKEKSFFLSGNPGYIIGRPLIIGTLKINKTNKVETKYISFNKTSSFLTLPIATKAGECNKIDRYTLTFGEDIKLKCSVFIQTNNFSTMSCIKLQNLTMHFLMKDSLFNVTQTDQYNIYVAKTGNFSSNDITDWTQILLDRIPQNVIVAQVVNGRLYCSGLITSVHLNILYSSLKKSETLNNYIIVGIGIKFSAEFNMSWSKCLYENCSDILKTDIISYVTFHDISKPSKYYFAGGPNLDITLPYDFFYPFLSSSTCIKSSIFLISIISTVALHNLFY</sequence>
<comment type="subcellular location">
    <subcellularLocation>
        <location evidence="1">Cytoplasm</location>
        <location evidence="1">Cytoskeleton</location>
        <location evidence="1">Cilium basal body</location>
    </subcellularLocation>
</comment>
<dbReference type="RefSeq" id="XP_048266992.1">
    <property type="nucleotide sequence ID" value="XM_048411035.1"/>
</dbReference>
<dbReference type="Pfam" id="PF25752">
    <property type="entry name" value="DUF1619_N"/>
    <property type="match status" value="1"/>
</dbReference>
<dbReference type="KEGG" id="bter:100644431"/>
<dbReference type="Proteomes" id="UP000835206">
    <property type="component" value="Chromosome 2"/>
</dbReference>
<evidence type="ECO:0000256" key="2">
    <source>
        <dbReference type="ARBA" id="ARBA00022490"/>
    </source>
</evidence>
<dbReference type="PROSITE" id="PS51381">
    <property type="entry name" value="C2_B9"/>
    <property type="match status" value="1"/>
</dbReference>
<evidence type="ECO:0000256" key="5">
    <source>
        <dbReference type="ARBA" id="ARBA00023273"/>
    </source>
</evidence>
<proteinExistence type="predicted"/>
<accession>A0A9C6SR85</accession>
<dbReference type="GO" id="GO:0060271">
    <property type="term" value="P:cilium assembly"/>
    <property type="evidence" value="ECO:0007669"/>
    <property type="project" value="TreeGrafter"/>
</dbReference>
<dbReference type="InterPro" id="IPR040354">
    <property type="entry name" value="TCTN1-3"/>
</dbReference>
<name>A0A9C6SR85_BOMTE</name>
<keyword evidence="2" id="KW-0963">Cytoplasm</keyword>
<evidence type="ECO:0000259" key="6">
    <source>
        <dbReference type="Pfam" id="PF25752"/>
    </source>
</evidence>
<evidence type="ECO:0000256" key="1">
    <source>
        <dbReference type="ARBA" id="ARBA00004120"/>
    </source>
</evidence>
<dbReference type="AlphaFoldDB" id="A0A9C6SR85"/>
<dbReference type="Pfam" id="PF07162">
    <property type="entry name" value="B9-C2"/>
    <property type="match status" value="1"/>
</dbReference>
<evidence type="ECO:0000313" key="7">
    <source>
        <dbReference type="Proteomes" id="UP000835206"/>
    </source>
</evidence>
<keyword evidence="4" id="KW-0206">Cytoskeleton</keyword>
<gene>
    <name evidence="8" type="primary">LOC100644431</name>
</gene>
<evidence type="ECO:0000313" key="8">
    <source>
        <dbReference type="RefSeq" id="XP_048266992.1"/>
    </source>
</evidence>
<dbReference type="PANTHER" id="PTHR14611:SF2">
    <property type="entry name" value="TECTONIC"/>
    <property type="match status" value="1"/>
</dbReference>
<protein>
    <submittedName>
        <fullName evidence="8">Tectonic-1</fullName>
    </submittedName>
</protein>
<keyword evidence="5" id="KW-0966">Cell projection</keyword>
<dbReference type="PANTHER" id="PTHR14611">
    <property type="entry name" value="TECTONIC FAMILY MEMBER"/>
    <property type="match status" value="1"/>
</dbReference>
<evidence type="ECO:0000256" key="4">
    <source>
        <dbReference type="ARBA" id="ARBA00023212"/>
    </source>
</evidence>
<reference evidence="8" key="1">
    <citation type="submission" date="2025-08" db="UniProtKB">
        <authorList>
            <consortium name="RefSeq"/>
        </authorList>
    </citation>
    <scope>IDENTIFICATION</scope>
</reference>
<dbReference type="GeneID" id="100644431"/>
<organism evidence="7 8">
    <name type="scientific">Bombus terrestris</name>
    <name type="common">Buff-tailed bumblebee</name>
    <name type="synonym">Apis terrestris</name>
    <dbReference type="NCBI Taxonomy" id="30195"/>
    <lineage>
        <taxon>Eukaryota</taxon>
        <taxon>Metazoa</taxon>
        <taxon>Ecdysozoa</taxon>
        <taxon>Arthropoda</taxon>
        <taxon>Hexapoda</taxon>
        <taxon>Insecta</taxon>
        <taxon>Pterygota</taxon>
        <taxon>Neoptera</taxon>
        <taxon>Endopterygota</taxon>
        <taxon>Hymenoptera</taxon>
        <taxon>Apocrita</taxon>
        <taxon>Aculeata</taxon>
        <taxon>Apoidea</taxon>
        <taxon>Anthophila</taxon>
        <taxon>Apidae</taxon>
        <taxon>Bombus</taxon>
        <taxon>Bombus</taxon>
    </lineage>
</organism>
<keyword evidence="3" id="KW-0970">Cilium biogenesis/degradation</keyword>
<evidence type="ECO:0000256" key="3">
    <source>
        <dbReference type="ARBA" id="ARBA00022794"/>
    </source>
</evidence>
<keyword evidence="7" id="KW-1185">Reference proteome</keyword>
<dbReference type="InterPro" id="IPR057724">
    <property type="entry name" value="TCTN1-3_N"/>
</dbReference>
<dbReference type="OrthoDB" id="184109at2759"/>
<dbReference type="GO" id="GO:0035869">
    <property type="term" value="C:ciliary transition zone"/>
    <property type="evidence" value="ECO:0007669"/>
    <property type="project" value="TreeGrafter"/>
</dbReference>
<feature type="domain" description="Tectonic-1-3 N-terminal" evidence="6">
    <location>
        <begin position="269"/>
        <end position="370"/>
    </location>
</feature>
<dbReference type="InterPro" id="IPR010796">
    <property type="entry name" value="C2_B9-type_dom"/>
</dbReference>